<comment type="subcellular location">
    <subcellularLocation>
        <location evidence="1">Peroxisome</location>
    </subcellularLocation>
</comment>
<evidence type="ECO:0000256" key="6">
    <source>
        <dbReference type="ARBA" id="ARBA00023002"/>
    </source>
</evidence>
<evidence type="ECO:0000256" key="8">
    <source>
        <dbReference type="ARBA" id="ARBA00023098"/>
    </source>
</evidence>
<dbReference type="GO" id="GO:0003857">
    <property type="term" value="F:(3S)-3-hydroxyacyl-CoA dehydrogenase (NAD+) activity"/>
    <property type="evidence" value="ECO:0007669"/>
    <property type="project" value="UniProtKB-EC"/>
</dbReference>
<dbReference type="InterPro" id="IPR036291">
    <property type="entry name" value="NAD(P)-bd_dom_sf"/>
</dbReference>
<dbReference type="CDD" id="cd06558">
    <property type="entry name" value="crotonase-like"/>
    <property type="match status" value="1"/>
</dbReference>
<dbReference type="Pfam" id="PF02737">
    <property type="entry name" value="3HCDH_N"/>
    <property type="match status" value="1"/>
</dbReference>
<dbReference type="FunFam" id="3.40.50.720:FF:000009">
    <property type="entry name" value="Fatty oxidation complex, alpha subunit"/>
    <property type="match status" value="1"/>
</dbReference>
<organism evidence="17 19">
    <name type="scientific">Caldimonas thermodepolymerans</name>
    <dbReference type="NCBI Taxonomy" id="215580"/>
    <lineage>
        <taxon>Bacteria</taxon>
        <taxon>Pseudomonadati</taxon>
        <taxon>Pseudomonadota</taxon>
        <taxon>Betaproteobacteria</taxon>
        <taxon>Burkholderiales</taxon>
        <taxon>Sphaerotilaceae</taxon>
        <taxon>Caldimonas</taxon>
    </lineage>
</organism>
<evidence type="ECO:0000256" key="7">
    <source>
        <dbReference type="ARBA" id="ARBA00023027"/>
    </source>
</evidence>
<dbReference type="Proteomes" id="UP000294772">
    <property type="component" value="Unassembled WGS sequence"/>
</dbReference>
<dbReference type="UniPathway" id="UPA00659"/>
<keyword evidence="12" id="KW-0511">Multifunctional enzyme</keyword>
<keyword evidence="5" id="KW-0442">Lipid degradation</keyword>
<feature type="domain" description="3-hydroxyacyl-CoA dehydrogenase NAD binding" evidence="16">
    <location>
        <begin position="301"/>
        <end position="477"/>
    </location>
</feature>
<evidence type="ECO:0000313" key="17">
    <source>
        <dbReference type="EMBL" id="PPE70138.1"/>
    </source>
</evidence>
<dbReference type="InterPro" id="IPR008927">
    <property type="entry name" value="6-PGluconate_DH-like_C_sf"/>
</dbReference>
<evidence type="ECO:0000313" key="19">
    <source>
        <dbReference type="Proteomes" id="UP000239406"/>
    </source>
</evidence>
<dbReference type="GO" id="GO:0016853">
    <property type="term" value="F:isomerase activity"/>
    <property type="evidence" value="ECO:0007669"/>
    <property type="project" value="UniProtKB-KW"/>
</dbReference>
<dbReference type="Gene3D" id="1.10.1040.50">
    <property type="match status" value="1"/>
</dbReference>
<accession>A0A2S5T5H7</accession>
<sequence length="709" mass="76225">MSDLVTLEVRGAIGVLHIDNPPVNALSSGVVQGLQCVVAAIEGDTRLKAIVVHAHGRTFVAGGDISEFSRPGFTARPFNETLARLERLSIPVVAALHGTTLGGGLELAMACHYRIAAAGTKLGLPEVLLGILPGSLGTQRLPRLVGVRMALDMILSGKPIAAQKALEAGLVDAVVEAADNDALLNEAMAYANRLVEQGQGARRTSERQVSLEGVEPDFFDKALAEAKTRKAAYPAPQRIVRCVQAAATLPFDQGEALEAQLFEACRTSPESGALRHLFFAERAATKIPGVPADVAPRPIRKVGVLGAGTMGGGIAMNFANVGIPVTIVETSQAALDRGLGIVRKNYEASAAKGKLRPDDPDKRMALLTGALDIAAVADCDLVIEAVFENMDLKMDVARRLGQVCKPGAIIASNTSTLDIDMLAEASGRPADFLGMHFFSPANVMRLLEIVRGAKTAPDVLGTIVKLARTIAKVPVVSGVCYGFIGNRMLEPYLREADFLLMEGVTPERIDRAIQSLGLPMGPCRMLDLAGLDVAAKVVIERDKAGGLPDDPSYRSVVRKMMDLGRFGQKTGAGYYRYEGRTPLHDPEVDRVCAELAQQHGIRRRADEVTDQEIIERCVYPLINEGVKILEEGIAYRPGDIDLVWINGYGFPDFRGGPMHMADAIGLAHIAERLDHYARERGDAHGYWTRAALLTDMIAQGRKFADWPFK</sequence>
<dbReference type="OrthoDB" id="5287258at2"/>
<evidence type="ECO:0000256" key="2">
    <source>
        <dbReference type="ARBA" id="ARBA00005005"/>
    </source>
</evidence>
<dbReference type="InterPro" id="IPR006176">
    <property type="entry name" value="3-OHacyl-CoA_DH_NAD-bd"/>
</dbReference>
<evidence type="ECO:0000256" key="1">
    <source>
        <dbReference type="ARBA" id="ARBA00004275"/>
    </source>
</evidence>
<evidence type="ECO:0000256" key="13">
    <source>
        <dbReference type="ARBA" id="ARBA00049556"/>
    </source>
</evidence>
<evidence type="ECO:0000259" key="16">
    <source>
        <dbReference type="Pfam" id="PF02737"/>
    </source>
</evidence>
<dbReference type="InterPro" id="IPR006108">
    <property type="entry name" value="3HC_DH_C"/>
</dbReference>
<evidence type="ECO:0000256" key="3">
    <source>
        <dbReference type="ARBA" id="ARBA00008750"/>
    </source>
</evidence>
<dbReference type="PANTHER" id="PTHR23309">
    <property type="entry name" value="3-HYDROXYACYL-COA DEHYROGENASE"/>
    <property type="match status" value="1"/>
</dbReference>
<comment type="similarity">
    <text evidence="3">In the N-terminal section; belongs to the enoyl-CoA hydratase/isomerase family.</text>
</comment>
<dbReference type="GO" id="GO:0004300">
    <property type="term" value="F:enoyl-CoA hydratase activity"/>
    <property type="evidence" value="ECO:0007669"/>
    <property type="project" value="UniProtKB-ARBA"/>
</dbReference>
<keyword evidence="6" id="KW-0560">Oxidoreductase</keyword>
<gene>
    <name evidence="17" type="ORF">C1702_07715</name>
    <name evidence="18" type="ORF">EV676_103243</name>
</gene>
<reference evidence="17 19" key="1">
    <citation type="submission" date="2018-02" db="EMBL/GenBank/DDBJ databases">
        <title>Reclassifiation of [Polyangium] brachysporum DSM 7029 as Guopingzhaonella breviflexa gen. nov., sp. nov., a member of the family Comamonadaceae.</title>
        <authorList>
            <person name="Tang B."/>
        </authorList>
    </citation>
    <scope>NUCLEOTIDE SEQUENCE [LARGE SCALE GENOMIC DNA]</scope>
    <source>
        <strain evidence="17 19">DSM 15344</strain>
    </source>
</reference>
<evidence type="ECO:0000259" key="15">
    <source>
        <dbReference type="Pfam" id="PF00725"/>
    </source>
</evidence>
<keyword evidence="10" id="KW-0413">Isomerase</keyword>
<keyword evidence="11" id="KW-0456">Lyase</keyword>
<dbReference type="PANTHER" id="PTHR23309:SF51">
    <property type="entry name" value="3-HYDROXYACYL-COA DEHYDROGENASE-RELATED"/>
    <property type="match status" value="1"/>
</dbReference>
<evidence type="ECO:0000256" key="4">
    <source>
        <dbReference type="ARBA" id="ARBA00022832"/>
    </source>
</evidence>
<evidence type="ECO:0000256" key="10">
    <source>
        <dbReference type="ARBA" id="ARBA00023235"/>
    </source>
</evidence>
<dbReference type="AlphaFoldDB" id="A0A2S5T5H7"/>
<dbReference type="Gene3D" id="3.90.226.10">
    <property type="entry name" value="2-enoyl-CoA Hydratase, Chain A, domain 1"/>
    <property type="match status" value="1"/>
</dbReference>
<dbReference type="RefSeq" id="WP_104357113.1">
    <property type="nucleotide sequence ID" value="NZ_CALFFA010000006.1"/>
</dbReference>
<dbReference type="SUPFAM" id="SSF52096">
    <property type="entry name" value="ClpP/crotonase"/>
    <property type="match status" value="1"/>
</dbReference>
<dbReference type="PROSITE" id="PS00166">
    <property type="entry name" value="ENOYL_COA_HYDRATASE"/>
    <property type="match status" value="1"/>
</dbReference>
<comment type="caution">
    <text evidence="17">The sequence shown here is derived from an EMBL/GenBank/DDBJ whole genome shotgun (WGS) entry which is preliminary data.</text>
</comment>
<keyword evidence="19" id="KW-1185">Reference proteome</keyword>
<evidence type="ECO:0000313" key="18">
    <source>
        <dbReference type="EMBL" id="TCP08210.1"/>
    </source>
</evidence>
<keyword evidence="4" id="KW-0276">Fatty acid metabolism</keyword>
<dbReference type="GO" id="GO:0006635">
    <property type="term" value="P:fatty acid beta-oxidation"/>
    <property type="evidence" value="ECO:0007669"/>
    <property type="project" value="UniProtKB-UniPathway"/>
</dbReference>
<evidence type="ECO:0000256" key="5">
    <source>
        <dbReference type="ARBA" id="ARBA00022963"/>
    </source>
</evidence>
<dbReference type="SUPFAM" id="SSF51735">
    <property type="entry name" value="NAD(P)-binding Rossmann-fold domains"/>
    <property type="match status" value="1"/>
</dbReference>
<keyword evidence="8" id="KW-0443">Lipid metabolism</keyword>
<dbReference type="Gene3D" id="3.40.50.720">
    <property type="entry name" value="NAD(P)-binding Rossmann-like Domain"/>
    <property type="match status" value="1"/>
</dbReference>
<dbReference type="Pfam" id="PF00378">
    <property type="entry name" value="ECH_1"/>
    <property type="match status" value="1"/>
</dbReference>
<evidence type="ECO:0000256" key="14">
    <source>
        <dbReference type="RuleBase" id="RU003707"/>
    </source>
</evidence>
<protein>
    <submittedName>
        <fullName evidence="18">3-hydroxyacyl-CoA dehydrogenase</fullName>
    </submittedName>
    <submittedName>
        <fullName evidence="17">Enoyl-CoA hydratase</fullName>
    </submittedName>
</protein>
<dbReference type="InterPro" id="IPR001753">
    <property type="entry name" value="Enoyl-CoA_hydra/iso"/>
</dbReference>
<name>A0A2S5T5H7_9BURK</name>
<dbReference type="FunFam" id="1.10.1040.50:FF:000006">
    <property type="entry name" value="Peroxisomal bifunctional enzyme"/>
    <property type="match status" value="1"/>
</dbReference>
<reference evidence="18 20" key="2">
    <citation type="submission" date="2019-03" db="EMBL/GenBank/DDBJ databases">
        <title>Genomic Encyclopedia of Type Strains, Phase IV (KMG-IV): sequencing the most valuable type-strain genomes for metagenomic binning, comparative biology and taxonomic classification.</title>
        <authorList>
            <person name="Goeker M."/>
        </authorList>
    </citation>
    <scope>NUCLEOTIDE SEQUENCE [LARGE SCALE GENOMIC DNA]</scope>
    <source>
        <strain evidence="18 20">DSM 15264</strain>
    </source>
</reference>
<feature type="domain" description="3-hydroxyacyl-CoA dehydrogenase C-terminal" evidence="15">
    <location>
        <begin position="482"/>
        <end position="577"/>
    </location>
</feature>
<evidence type="ECO:0000313" key="20">
    <source>
        <dbReference type="Proteomes" id="UP000294772"/>
    </source>
</evidence>
<evidence type="ECO:0000256" key="9">
    <source>
        <dbReference type="ARBA" id="ARBA00023140"/>
    </source>
</evidence>
<proteinExistence type="inferred from homology"/>
<dbReference type="SUPFAM" id="SSF48179">
    <property type="entry name" value="6-phosphogluconate dehydrogenase C-terminal domain-like"/>
    <property type="match status" value="2"/>
</dbReference>
<feature type="domain" description="3-hydroxyacyl-CoA dehydrogenase C-terminal" evidence="15">
    <location>
        <begin position="613"/>
        <end position="701"/>
    </location>
</feature>
<dbReference type="InterPro" id="IPR018376">
    <property type="entry name" value="Enoyl-CoA_hyd/isom_CS"/>
</dbReference>
<dbReference type="Pfam" id="PF00725">
    <property type="entry name" value="3HCDH"/>
    <property type="match status" value="2"/>
</dbReference>
<dbReference type="GO" id="GO:0070403">
    <property type="term" value="F:NAD+ binding"/>
    <property type="evidence" value="ECO:0007669"/>
    <property type="project" value="InterPro"/>
</dbReference>
<dbReference type="EMBL" id="SLXF01000003">
    <property type="protein sequence ID" value="TCP08210.1"/>
    <property type="molecule type" value="Genomic_DNA"/>
</dbReference>
<evidence type="ECO:0000256" key="12">
    <source>
        <dbReference type="ARBA" id="ARBA00023268"/>
    </source>
</evidence>
<keyword evidence="7" id="KW-0520">NAD</keyword>
<evidence type="ECO:0000256" key="11">
    <source>
        <dbReference type="ARBA" id="ARBA00023239"/>
    </source>
</evidence>
<dbReference type="Proteomes" id="UP000239406">
    <property type="component" value="Unassembled WGS sequence"/>
</dbReference>
<comment type="similarity">
    <text evidence="14">Belongs to the enoyl-CoA hydratase/isomerase family.</text>
</comment>
<dbReference type="EMBL" id="PSNY01000007">
    <property type="protein sequence ID" value="PPE70138.1"/>
    <property type="molecule type" value="Genomic_DNA"/>
</dbReference>
<dbReference type="InterPro" id="IPR029045">
    <property type="entry name" value="ClpP/crotonase-like_dom_sf"/>
</dbReference>
<comment type="catalytic activity">
    <reaction evidence="13">
        <text>a (3S)-3-hydroxyacyl-CoA + NAD(+) = a 3-oxoacyl-CoA + NADH + H(+)</text>
        <dbReference type="Rhea" id="RHEA:22432"/>
        <dbReference type="ChEBI" id="CHEBI:15378"/>
        <dbReference type="ChEBI" id="CHEBI:57318"/>
        <dbReference type="ChEBI" id="CHEBI:57540"/>
        <dbReference type="ChEBI" id="CHEBI:57945"/>
        <dbReference type="ChEBI" id="CHEBI:90726"/>
        <dbReference type="EC" id="1.1.1.35"/>
    </reaction>
</comment>
<keyword evidence="9" id="KW-0576">Peroxisome</keyword>
<comment type="pathway">
    <text evidence="2">Lipid metabolism; fatty acid beta-oxidation.</text>
</comment>